<reference evidence="3 4" key="1">
    <citation type="submission" date="2020-08" db="EMBL/GenBank/DDBJ databases">
        <title>Genomic Encyclopedia of Type Strains, Phase IV (KMG-IV): sequencing the most valuable type-strain genomes for metagenomic binning, comparative biology and taxonomic classification.</title>
        <authorList>
            <person name="Goeker M."/>
        </authorList>
    </citation>
    <scope>NUCLEOTIDE SEQUENCE [LARGE SCALE GENOMIC DNA]</scope>
    <source>
        <strain evidence="3 4">DSM 100211</strain>
    </source>
</reference>
<evidence type="ECO:0000256" key="1">
    <source>
        <dbReference type="ARBA" id="ARBA00006484"/>
    </source>
</evidence>
<evidence type="ECO:0000313" key="4">
    <source>
        <dbReference type="Proteomes" id="UP000574761"/>
    </source>
</evidence>
<accession>A0A7W6D5E3</accession>
<dbReference type="GO" id="GO:0050255">
    <property type="term" value="F:ribitol 2-dehydrogenase (NAD+) activity"/>
    <property type="evidence" value="ECO:0007669"/>
    <property type="project" value="UniProtKB-EC"/>
</dbReference>
<dbReference type="PRINTS" id="PR00081">
    <property type="entry name" value="GDHRDH"/>
</dbReference>
<keyword evidence="2 3" id="KW-0560">Oxidoreductase</keyword>
<comment type="caution">
    <text evidence="3">The sequence shown here is derived from an EMBL/GenBank/DDBJ whole genome shotgun (WGS) entry which is preliminary data.</text>
</comment>
<protein>
    <submittedName>
        <fullName evidence="3">Ribitol 2-dehydrogenase</fullName>
        <ecNumber evidence="3">1.1.1.56</ecNumber>
    </submittedName>
</protein>
<organism evidence="3 4">
    <name type="scientific">Mycoplana azooxidifex</name>
    <dbReference type="NCBI Taxonomy" id="1636188"/>
    <lineage>
        <taxon>Bacteria</taxon>
        <taxon>Pseudomonadati</taxon>
        <taxon>Pseudomonadota</taxon>
        <taxon>Alphaproteobacteria</taxon>
        <taxon>Hyphomicrobiales</taxon>
        <taxon>Rhizobiaceae</taxon>
        <taxon>Mycoplana</taxon>
    </lineage>
</organism>
<dbReference type="SUPFAM" id="SSF51735">
    <property type="entry name" value="NAD(P)-binding Rossmann-fold domains"/>
    <property type="match status" value="1"/>
</dbReference>
<dbReference type="EC" id="1.1.1.56" evidence="3"/>
<keyword evidence="4" id="KW-1185">Reference proteome</keyword>
<dbReference type="EMBL" id="JACIEE010000003">
    <property type="protein sequence ID" value="MBB3976224.1"/>
    <property type="molecule type" value="Genomic_DNA"/>
</dbReference>
<dbReference type="InterPro" id="IPR002347">
    <property type="entry name" value="SDR_fam"/>
</dbReference>
<dbReference type="PANTHER" id="PTHR44196:SF1">
    <property type="entry name" value="DEHYDROGENASE_REDUCTASE SDR FAMILY MEMBER 7B"/>
    <property type="match status" value="1"/>
</dbReference>
<dbReference type="RefSeq" id="WP_183801200.1">
    <property type="nucleotide sequence ID" value="NZ_JACIEE010000003.1"/>
</dbReference>
<dbReference type="Proteomes" id="UP000574761">
    <property type="component" value="Unassembled WGS sequence"/>
</dbReference>
<dbReference type="GO" id="GO:0016020">
    <property type="term" value="C:membrane"/>
    <property type="evidence" value="ECO:0007669"/>
    <property type="project" value="TreeGrafter"/>
</dbReference>
<dbReference type="InterPro" id="IPR036291">
    <property type="entry name" value="NAD(P)-bd_dom_sf"/>
</dbReference>
<proteinExistence type="inferred from homology"/>
<gene>
    <name evidence="3" type="ORF">GGQ64_001413</name>
</gene>
<dbReference type="CDD" id="cd05233">
    <property type="entry name" value="SDR_c"/>
    <property type="match status" value="1"/>
</dbReference>
<name>A0A7W6D5E3_9HYPH</name>
<dbReference type="Gene3D" id="3.40.50.720">
    <property type="entry name" value="NAD(P)-binding Rossmann-like Domain"/>
    <property type="match status" value="1"/>
</dbReference>
<dbReference type="AlphaFoldDB" id="A0A7W6D5E3"/>
<evidence type="ECO:0000256" key="2">
    <source>
        <dbReference type="ARBA" id="ARBA00023002"/>
    </source>
</evidence>
<dbReference type="FunFam" id="3.40.50.720:FF:000084">
    <property type="entry name" value="Short-chain dehydrogenase reductase"/>
    <property type="match status" value="1"/>
</dbReference>
<comment type="similarity">
    <text evidence="1">Belongs to the short-chain dehydrogenases/reductases (SDR) family.</text>
</comment>
<evidence type="ECO:0000313" key="3">
    <source>
        <dbReference type="EMBL" id="MBB3976224.1"/>
    </source>
</evidence>
<dbReference type="Pfam" id="PF00106">
    <property type="entry name" value="adh_short"/>
    <property type="match status" value="1"/>
</dbReference>
<dbReference type="PANTHER" id="PTHR44196">
    <property type="entry name" value="DEHYDROGENASE/REDUCTASE SDR FAMILY MEMBER 7B"/>
    <property type="match status" value="1"/>
</dbReference>
<sequence length="243" mass="26057">MAESLAGKVVAITGAASGIGLACAKACVEAGATVFLVDRAADALDRVCKDIGTDRAIPLVVDLLNPESIKGMVPAILARAGQLDVFHANAGTYVAGDLVDGNPDDFDKMLNLNVNAVFRTVHAVLPHMIERKTGDIVVTTSVAGYEHIHWEPVYSASKHAVKTLVYTLRRQVSKHGIRVGSIAPGPVITALLDDWLEEKLEKAKAAKGLIEPEEVAEVLMFMLTRPRHVTIRDVVILPLTQDV</sequence>
<dbReference type="PROSITE" id="PS00061">
    <property type="entry name" value="ADH_SHORT"/>
    <property type="match status" value="1"/>
</dbReference>
<dbReference type="InterPro" id="IPR020904">
    <property type="entry name" value="Sc_DH/Rdtase_CS"/>
</dbReference>